<dbReference type="EMBL" id="CP002057">
    <property type="protein sequence ID" value="ADI35902.1"/>
    <property type="molecule type" value="Genomic_DNA"/>
</dbReference>
<dbReference type="InterPro" id="IPR001509">
    <property type="entry name" value="Epimerase_deHydtase"/>
</dbReference>
<dbReference type="PANTHER" id="PTHR43000">
    <property type="entry name" value="DTDP-D-GLUCOSE 4,6-DEHYDRATASE-RELATED"/>
    <property type="match status" value="1"/>
</dbReference>
<comment type="similarity">
    <text evidence="1">Belongs to the NAD(P)-dependent epimerase/dehydratase family.</text>
</comment>
<name>D7DRZ2_METV3</name>
<sequence>MITGGAGFIGSHIVEEILKNCPECDISILDNLSSGNINNLKDLEKLSNNNSNKDNKDNKDNNDNNCNDKRNSKVNFIKNSILDENLDKIFSEKEYSTVFHTAAQISVSNSLKNPLNDANINIIGILNLLEAMRKNDVNKIVFSSSCAIYGNPQYLPIDENHPLKALSPYGLSKITGEEYIKLYSELYGIDYTILRYANVYGERQDPYGEAGVISIFIDNMLNNKISKIYGNGEQTRDFVNVKDVAKANLMAVNWKNQILNVGTGSKTTINELYAIISNILEYGDSPEYCSEREGDIIDSYVNIDKIKSLGWNPSITLKEGLKNTVESFKK</sequence>
<keyword evidence="5" id="KW-1185">Reference proteome</keyword>
<dbReference type="InParanoid" id="D7DRZ2"/>
<dbReference type="SUPFAM" id="SSF51735">
    <property type="entry name" value="NAD(P)-binding Rossmann-fold domains"/>
    <property type="match status" value="1"/>
</dbReference>
<evidence type="ECO:0000259" key="3">
    <source>
        <dbReference type="Pfam" id="PF01370"/>
    </source>
</evidence>
<evidence type="ECO:0000256" key="2">
    <source>
        <dbReference type="SAM" id="MobiDB-lite"/>
    </source>
</evidence>
<dbReference type="InterPro" id="IPR036291">
    <property type="entry name" value="NAD(P)-bd_dom_sf"/>
</dbReference>
<dbReference type="Gene3D" id="3.40.50.720">
    <property type="entry name" value="NAD(P)-binding Rossmann-like Domain"/>
    <property type="match status" value="1"/>
</dbReference>
<feature type="compositionally biased region" description="Basic and acidic residues" evidence="2">
    <location>
        <begin position="53"/>
        <end position="71"/>
    </location>
</feature>
<protein>
    <submittedName>
        <fullName evidence="4">NAD-dependent epimerase/dehydratase</fullName>
    </submittedName>
</protein>
<accession>D7DRZ2</accession>
<feature type="domain" description="NAD-dependent epimerase/dehydratase" evidence="3">
    <location>
        <begin position="1"/>
        <end position="262"/>
    </location>
</feature>
<organism evidence="4 5">
    <name type="scientific">Methanococcus voltae (strain ATCC BAA-1334 / A3)</name>
    <dbReference type="NCBI Taxonomy" id="456320"/>
    <lineage>
        <taxon>Archaea</taxon>
        <taxon>Methanobacteriati</taxon>
        <taxon>Methanobacteriota</taxon>
        <taxon>Methanomada group</taxon>
        <taxon>Methanococci</taxon>
        <taxon>Methanococcales</taxon>
        <taxon>Methanococcaceae</taxon>
        <taxon>Methanococcus</taxon>
    </lineage>
</organism>
<evidence type="ECO:0000256" key="1">
    <source>
        <dbReference type="ARBA" id="ARBA00007637"/>
    </source>
</evidence>
<dbReference type="AlphaFoldDB" id="D7DRZ2"/>
<gene>
    <name evidence="4" type="ordered locus">Mvol_0242</name>
</gene>
<feature type="region of interest" description="Disordered" evidence="2">
    <location>
        <begin position="44"/>
        <end position="71"/>
    </location>
</feature>
<dbReference type="FunCoup" id="D7DRZ2">
    <property type="interactions" value="79"/>
</dbReference>
<evidence type="ECO:0000313" key="4">
    <source>
        <dbReference type="EMBL" id="ADI35902.1"/>
    </source>
</evidence>
<dbReference type="eggNOG" id="arCOG01369">
    <property type="taxonomic scope" value="Archaea"/>
</dbReference>
<dbReference type="STRING" id="456320.Mvol_0242"/>
<dbReference type="Proteomes" id="UP000007722">
    <property type="component" value="Chromosome"/>
</dbReference>
<dbReference type="KEGG" id="mvo:Mvol_0242"/>
<proteinExistence type="inferred from homology"/>
<dbReference type="OrthoDB" id="4907at2157"/>
<dbReference type="HOGENOM" id="CLU_007383_1_7_2"/>
<dbReference type="Gene3D" id="3.90.25.10">
    <property type="entry name" value="UDP-galactose 4-epimerase, domain 1"/>
    <property type="match status" value="1"/>
</dbReference>
<dbReference type="Pfam" id="PF01370">
    <property type="entry name" value="Epimerase"/>
    <property type="match status" value="1"/>
</dbReference>
<evidence type="ECO:0000313" key="5">
    <source>
        <dbReference type="Proteomes" id="UP000007722"/>
    </source>
</evidence>
<reference evidence="4 5" key="1">
    <citation type="submission" date="2010-05" db="EMBL/GenBank/DDBJ databases">
        <title>Complete sequence of Methanococcus voltae A3.</title>
        <authorList>
            <consortium name="US DOE Joint Genome Institute"/>
            <person name="Lucas S."/>
            <person name="Copeland A."/>
            <person name="Lapidus A."/>
            <person name="Cheng J.-F."/>
            <person name="Bruce D."/>
            <person name="Goodwin L."/>
            <person name="Pitluck S."/>
            <person name="Lowry S."/>
            <person name="Clum A."/>
            <person name="Land M."/>
            <person name="Hauser L."/>
            <person name="Kyrpides N."/>
            <person name="Mikhailova N."/>
            <person name="Whitman W.B."/>
            <person name="Woyke T."/>
        </authorList>
    </citation>
    <scope>NUCLEOTIDE SEQUENCE [LARGE SCALE GENOMIC DNA]</scope>
    <source>
        <strain evidence="5">ATCC BAA-1334 / A3</strain>
    </source>
</reference>